<accession>A0A5B7ELD3</accession>
<evidence type="ECO:0000313" key="3">
    <source>
        <dbReference type="Proteomes" id="UP000324222"/>
    </source>
</evidence>
<dbReference type="AlphaFoldDB" id="A0A5B7ELD3"/>
<evidence type="ECO:0000313" key="2">
    <source>
        <dbReference type="EMBL" id="MPC34077.1"/>
    </source>
</evidence>
<organism evidence="2 3">
    <name type="scientific">Portunus trituberculatus</name>
    <name type="common">Swimming crab</name>
    <name type="synonym">Neptunus trituberculatus</name>
    <dbReference type="NCBI Taxonomy" id="210409"/>
    <lineage>
        <taxon>Eukaryota</taxon>
        <taxon>Metazoa</taxon>
        <taxon>Ecdysozoa</taxon>
        <taxon>Arthropoda</taxon>
        <taxon>Crustacea</taxon>
        <taxon>Multicrustacea</taxon>
        <taxon>Malacostraca</taxon>
        <taxon>Eumalacostraca</taxon>
        <taxon>Eucarida</taxon>
        <taxon>Decapoda</taxon>
        <taxon>Pleocyemata</taxon>
        <taxon>Brachyura</taxon>
        <taxon>Eubrachyura</taxon>
        <taxon>Portunoidea</taxon>
        <taxon>Portunidae</taxon>
        <taxon>Portuninae</taxon>
        <taxon>Portunus</taxon>
    </lineage>
</organism>
<sequence>MNEAQNPSHHTGMNTHPIPSLHHNPSDVLLEVKLFTVESKHQHLITVMQDSPSNESVSWSGVRLVAQAGGINGHLSLLVRDIP</sequence>
<reference evidence="2 3" key="1">
    <citation type="submission" date="2019-05" db="EMBL/GenBank/DDBJ databases">
        <title>Another draft genome of Portunus trituberculatus and its Hox gene families provides insights of decapod evolution.</title>
        <authorList>
            <person name="Jeong J.-H."/>
            <person name="Song I."/>
            <person name="Kim S."/>
            <person name="Choi T."/>
            <person name="Kim D."/>
            <person name="Ryu S."/>
            <person name="Kim W."/>
        </authorList>
    </citation>
    <scope>NUCLEOTIDE SEQUENCE [LARGE SCALE GENOMIC DNA]</scope>
    <source>
        <tissue evidence="2">Muscle</tissue>
    </source>
</reference>
<feature type="compositionally biased region" description="Polar residues" evidence="1">
    <location>
        <begin position="1"/>
        <end position="14"/>
    </location>
</feature>
<dbReference type="EMBL" id="VSRR010002976">
    <property type="protein sequence ID" value="MPC34077.1"/>
    <property type="molecule type" value="Genomic_DNA"/>
</dbReference>
<dbReference type="Proteomes" id="UP000324222">
    <property type="component" value="Unassembled WGS sequence"/>
</dbReference>
<comment type="caution">
    <text evidence="2">The sequence shown here is derived from an EMBL/GenBank/DDBJ whole genome shotgun (WGS) entry which is preliminary data.</text>
</comment>
<proteinExistence type="predicted"/>
<name>A0A5B7ELD3_PORTR</name>
<keyword evidence="3" id="KW-1185">Reference proteome</keyword>
<evidence type="ECO:0000256" key="1">
    <source>
        <dbReference type="SAM" id="MobiDB-lite"/>
    </source>
</evidence>
<gene>
    <name evidence="2" type="ORF">E2C01_027451</name>
</gene>
<feature type="region of interest" description="Disordered" evidence="1">
    <location>
        <begin position="1"/>
        <end position="24"/>
    </location>
</feature>
<protein>
    <submittedName>
        <fullName evidence="2">Uncharacterized protein</fullName>
    </submittedName>
</protein>